<accession>A0A2G4R8X9</accession>
<name>A0A2G4R8X9_9PROT</name>
<keyword evidence="2" id="KW-1185">Reference proteome</keyword>
<protein>
    <submittedName>
        <fullName evidence="1">Uncharacterized protein</fullName>
    </submittedName>
</protein>
<dbReference type="OrthoDB" id="7223185at2"/>
<dbReference type="Proteomes" id="UP000228751">
    <property type="component" value="Unassembled WGS sequence"/>
</dbReference>
<evidence type="ECO:0000313" key="2">
    <source>
        <dbReference type="Proteomes" id="UP000228751"/>
    </source>
</evidence>
<organism evidence="1 2">
    <name type="scientific">Acetobacter pomorum</name>
    <dbReference type="NCBI Taxonomy" id="65959"/>
    <lineage>
        <taxon>Bacteria</taxon>
        <taxon>Pseudomonadati</taxon>
        <taxon>Pseudomonadota</taxon>
        <taxon>Alphaproteobacteria</taxon>
        <taxon>Acetobacterales</taxon>
        <taxon>Acetobacteraceae</taxon>
        <taxon>Acetobacter</taxon>
    </lineage>
</organism>
<sequence length="60" mass="6517">MYLVSFCVSCFVVVYRLFLRSFVGTKDGGNKIGASGMLRGNDEHARGRADGCVLLSLLTD</sequence>
<reference evidence="1 2" key="1">
    <citation type="submission" date="2017-10" db="EMBL/GenBank/DDBJ databases">
        <title>Genomic analysis of the genus Acetobacter.</title>
        <authorList>
            <person name="Kim K.H."/>
            <person name="Chun B.H."/>
            <person name="Son A.R."/>
            <person name="Jeon C.O."/>
        </authorList>
    </citation>
    <scope>NUCLEOTIDE SEQUENCE [LARGE SCALE GENOMIC DNA]</scope>
    <source>
        <strain evidence="1 2">LHT 2458</strain>
    </source>
</reference>
<evidence type="ECO:0000313" key="1">
    <source>
        <dbReference type="EMBL" id="PHY92960.1"/>
    </source>
</evidence>
<dbReference type="AlphaFoldDB" id="A0A2G4R8X9"/>
<gene>
    <name evidence="1" type="ORF">CSR02_14250</name>
</gene>
<comment type="caution">
    <text evidence="1">The sequence shown here is derived from an EMBL/GenBank/DDBJ whole genome shotgun (WGS) entry which is preliminary data.</text>
</comment>
<proteinExistence type="predicted"/>
<dbReference type="EMBL" id="PEBQ01000178">
    <property type="protein sequence ID" value="PHY92960.1"/>
    <property type="molecule type" value="Genomic_DNA"/>
</dbReference>